<dbReference type="GeneID" id="14910694"/>
<reference evidence="2 3" key="1">
    <citation type="submission" date="2011-07" db="EMBL/GenBank/DDBJ databases">
        <authorList>
            <person name="Coyne R."/>
            <person name="Brami D."/>
            <person name="Johnson J."/>
            <person name="Hostetler J."/>
            <person name="Hannick L."/>
            <person name="Clark T."/>
            <person name="Cassidy-Hanley D."/>
            <person name="Inman J."/>
        </authorList>
    </citation>
    <scope>NUCLEOTIDE SEQUENCE [LARGE SCALE GENOMIC DNA]</scope>
    <source>
        <strain evidence="2 3">G5</strain>
    </source>
</reference>
<name>G0QJV6_ICHMU</name>
<dbReference type="GO" id="GO:0047134">
    <property type="term" value="F:protein-disulfide reductase [NAD(P)H] activity"/>
    <property type="evidence" value="ECO:0007669"/>
    <property type="project" value="UniProtKB-EC"/>
</dbReference>
<proteinExistence type="predicted"/>
<protein>
    <submittedName>
        <fullName evidence="2">Thiol:disulfide interchange protein, putative</fullName>
        <ecNumber evidence="2">1.8.1.8</ecNumber>
    </submittedName>
</protein>
<gene>
    <name evidence="2" type="ORF">IMG5_009430</name>
</gene>
<dbReference type="InterPro" id="IPR013766">
    <property type="entry name" value="Thioredoxin_domain"/>
</dbReference>
<feature type="domain" description="Thioredoxin" evidence="1">
    <location>
        <begin position="95"/>
        <end position="256"/>
    </location>
</feature>
<dbReference type="PANTHER" id="PTHR42852">
    <property type="entry name" value="THIOL:DISULFIDE INTERCHANGE PROTEIN DSBE"/>
    <property type="match status" value="1"/>
</dbReference>
<evidence type="ECO:0000259" key="1">
    <source>
        <dbReference type="PROSITE" id="PS51352"/>
    </source>
</evidence>
<accession>G0QJV6</accession>
<evidence type="ECO:0000313" key="2">
    <source>
        <dbReference type="EMBL" id="EGR34507.1"/>
    </source>
</evidence>
<dbReference type="InParanoid" id="G0QJV6"/>
<evidence type="ECO:0000313" key="3">
    <source>
        <dbReference type="Proteomes" id="UP000008983"/>
    </source>
</evidence>
<keyword evidence="2" id="KW-0560">Oxidoreductase</keyword>
<feature type="non-terminal residue" evidence="2">
    <location>
        <position position="1"/>
    </location>
</feature>
<dbReference type="EC" id="1.8.1.8" evidence="2"/>
<dbReference type="EMBL" id="GL983097">
    <property type="protein sequence ID" value="EGR34507.1"/>
    <property type="molecule type" value="Genomic_DNA"/>
</dbReference>
<dbReference type="SUPFAM" id="SSF52833">
    <property type="entry name" value="Thioredoxin-like"/>
    <property type="match status" value="1"/>
</dbReference>
<dbReference type="OMA" id="KDARYIC"/>
<keyword evidence="3" id="KW-1185">Reference proteome</keyword>
<dbReference type="PROSITE" id="PS51352">
    <property type="entry name" value="THIOREDOXIN_2"/>
    <property type="match status" value="1"/>
</dbReference>
<dbReference type="eggNOG" id="ENOG502S19K">
    <property type="taxonomic scope" value="Eukaryota"/>
</dbReference>
<dbReference type="OrthoDB" id="312690at2759"/>
<dbReference type="CDD" id="cd02966">
    <property type="entry name" value="TlpA_like_family"/>
    <property type="match status" value="1"/>
</dbReference>
<dbReference type="PANTHER" id="PTHR42852:SF13">
    <property type="entry name" value="PROTEIN DIPZ"/>
    <property type="match status" value="1"/>
</dbReference>
<dbReference type="Pfam" id="PF13905">
    <property type="entry name" value="Thioredoxin_8"/>
    <property type="match status" value="1"/>
</dbReference>
<dbReference type="Proteomes" id="UP000008983">
    <property type="component" value="Unassembled WGS sequence"/>
</dbReference>
<organism evidence="2 3">
    <name type="scientific">Ichthyophthirius multifiliis</name>
    <name type="common">White spot disease agent</name>
    <name type="synonym">Ich</name>
    <dbReference type="NCBI Taxonomy" id="5932"/>
    <lineage>
        <taxon>Eukaryota</taxon>
        <taxon>Sar</taxon>
        <taxon>Alveolata</taxon>
        <taxon>Ciliophora</taxon>
        <taxon>Intramacronucleata</taxon>
        <taxon>Oligohymenophorea</taxon>
        <taxon>Hymenostomatida</taxon>
        <taxon>Ophryoglenina</taxon>
        <taxon>Ichthyophthirius</taxon>
    </lineage>
</organism>
<dbReference type="RefSeq" id="XP_004039811.1">
    <property type="nucleotide sequence ID" value="XM_004039763.1"/>
</dbReference>
<dbReference type="InterPro" id="IPR050553">
    <property type="entry name" value="Thioredoxin_ResA/DsbE_sf"/>
</dbReference>
<dbReference type="InterPro" id="IPR012336">
    <property type="entry name" value="Thioredoxin-like_fold"/>
</dbReference>
<dbReference type="Gene3D" id="3.40.30.10">
    <property type="entry name" value="Glutaredoxin"/>
    <property type="match status" value="1"/>
</dbReference>
<dbReference type="FunCoup" id="G0QJV6">
    <property type="interactions" value="3"/>
</dbReference>
<sequence length="520" mass="61964">FNQQLQNNNYLINKYIMHNPSQKQKHQASLEQLLSILKESPFKYNIKSQVQRYFEKQIYEENRSIECSIRPQNEEEKNQLKQYEKQIKQIYLSDKEKFIQLQDFSFNQSLNESHLFPSYQKINDLKKNEETELKHKNGEILLLDVWATWCGPCQQPMQHNQEMLEKYENQWKDNVRIVGVSVDDNRDVVLKRIDDKKWDKIEHLKLNGWDGEHPLLKDFQVNGIPFVCLVGKDGQIIFKGHPSSINLEDKINSLLKQGEQQGNQQQENKSDVIDFIKSINEDIKYLTNIFLQMLFNNKGEFQRKFYEKPQIIYSILKKDKQLIEENLLNKLVEKINKDIFEIKEDLIETLDIEQGEQCNYCQKKLEIPYFYNHFKKEYVCYQCGNEKDESKQFIEQFKVPYNLILINTHNPLLLKNIEVYKLGKNIQPVIGQDYSKEVHGYGCNGDCQVNDRKTRFICLNCRPGPYKSDGYIDYCESCVNRLIIEKKQESIQRALERDKHSPEHLLFKFLTPFNKGYNKY</sequence>
<dbReference type="InterPro" id="IPR036249">
    <property type="entry name" value="Thioredoxin-like_sf"/>
</dbReference>
<dbReference type="AlphaFoldDB" id="G0QJV6"/>